<organism evidence="2 3">
    <name type="scientific">Helianthus annuus</name>
    <name type="common">Common sunflower</name>
    <dbReference type="NCBI Taxonomy" id="4232"/>
    <lineage>
        <taxon>Eukaryota</taxon>
        <taxon>Viridiplantae</taxon>
        <taxon>Streptophyta</taxon>
        <taxon>Embryophyta</taxon>
        <taxon>Tracheophyta</taxon>
        <taxon>Spermatophyta</taxon>
        <taxon>Magnoliopsida</taxon>
        <taxon>eudicotyledons</taxon>
        <taxon>Gunneridae</taxon>
        <taxon>Pentapetalae</taxon>
        <taxon>asterids</taxon>
        <taxon>campanulids</taxon>
        <taxon>Asterales</taxon>
        <taxon>Asteraceae</taxon>
        <taxon>Asteroideae</taxon>
        <taxon>Heliantheae alliance</taxon>
        <taxon>Heliantheae</taxon>
        <taxon>Helianthus</taxon>
    </lineage>
</organism>
<sequence length="96" mass="10651">MEVITVTKPGENPPAHRSPTTSVAVHPHNAKRQRYDRCFSFMEISIDPGIKSLKRLDSRNSSLKSRDGPRQLFDTPDKLVIVSVPAKLAKETPVAS</sequence>
<keyword evidence="3" id="KW-1185">Reference proteome</keyword>
<name>A0A251U0J4_HELAN</name>
<dbReference type="AlphaFoldDB" id="A0A251U0J4"/>
<dbReference type="InParanoid" id="A0A251U0J4"/>
<feature type="region of interest" description="Disordered" evidence="1">
    <location>
        <begin position="1"/>
        <end position="29"/>
    </location>
</feature>
<reference evidence="3" key="1">
    <citation type="journal article" date="2017" name="Nature">
        <title>The sunflower genome provides insights into oil metabolism, flowering and Asterid evolution.</title>
        <authorList>
            <person name="Badouin H."/>
            <person name="Gouzy J."/>
            <person name="Grassa C.J."/>
            <person name="Murat F."/>
            <person name="Staton S.E."/>
            <person name="Cottret L."/>
            <person name="Lelandais-Briere C."/>
            <person name="Owens G.L."/>
            <person name="Carrere S."/>
            <person name="Mayjonade B."/>
            <person name="Legrand L."/>
            <person name="Gill N."/>
            <person name="Kane N.C."/>
            <person name="Bowers J.E."/>
            <person name="Hubner S."/>
            <person name="Bellec A."/>
            <person name="Berard A."/>
            <person name="Berges H."/>
            <person name="Blanchet N."/>
            <person name="Boniface M.C."/>
            <person name="Brunel D."/>
            <person name="Catrice O."/>
            <person name="Chaidir N."/>
            <person name="Claudel C."/>
            <person name="Donnadieu C."/>
            <person name="Faraut T."/>
            <person name="Fievet G."/>
            <person name="Helmstetter N."/>
            <person name="King M."/>
            <person name="Knapp S.J."/>
            <person name="Lai Z."/>
            <person name="Le Paslier M.C."/>
            <person name="Lippi Y."/>
            <person name="Lorenzon L."/>
            <person name="Mandel J.R."/>
            <person name="Marage G."/>
            <person name="Marchand G."/>
            <person name="Marquand E."/>
            <person name="Bret-Mestries E."/>
            <person name="Morien E."/>
            <person name="Nambeesan S."/>
            <person name="Nguyen T."/>
            <person name="Pegot-Espagnet P."/>
            <person name="Pouilly N."/>
            <person name="Raftis F."/>
            <person name="Sallet E."/>
            <person name="Schiex T."/>
            <person name="Thomas J."/>
            <person name="Vandecasteele C."/>
            <person name="Vares D."/>
            <person name="Vear F."/>
            <person name="Vautrin S."/>
            <person name="Crespi M."/>
            <person name="Mangin B."/>
            <person name="Burke J.M."/>
            <person name="Salse J."/>
            <person name="Munos S."/>
            <person name="Vincourt P."/>
            <person name="Rieseberg L.H."/>
            <person name="Langlade N.B."/>
        </authorList>
    </citation>
    <scope>NUCLEOTIDE SEQUENCE [LARGE SCALE GENOMIC DNA]</scope>
    <source>
        <strain evidence="3">cv. SF193</strain>
    </source>
</reference>
<proteinExistence type="predicted"/>
<gene>
    <name evidence="2" type="ORF">HannXRQ_Chr09g0276301</name>
</gene>
<accession>A0A251U0J4</accession>
<dbReference type="Proteomes" id="UP000215914">
    <property type="component" value="Chromosome 9"/>
</dbReference>
<evidence type="ECO:0000313" key="3">
    <source>
        <dbReference type="Proteomes" id="UP000215914"/>
    </source>
</evidence>
<protein>
    <submittedName>
        <fullName evidence="2">Uncharacterized protein</fullName>
    </submittedName>
</protein>
<evidence type="ECO:0000313" key="2">
    <source>
        <dbReference type="EMBL" id="OTG16887.1"/>
    </source>
</evidence>
<dbReference type="EMBL" id="CM007898">
    <property type="protein sequence ID" value="OTG16887.1"/>
    <property type="molecule type" value="Genomic_DNA"/>
</dbReference>
<evidence type="ECO:0000256" key="1">
    <source>
        <dbReference type="SAM" id="MobiDB-lite"/>
    </source>
</evidence>